<comment type="subcellular location">
    <subcellularLocation>
        <location evidence="7">Cell membrane</location>
        <topology evidence="7">Multi-pass membrane protein</topology>
    </subcellularLocation>
    <subcellularLocation>
        <location evidence="1">Membrane</location>
        <topology evidence="1">Multi-pass membrane protein</topology>
    </subcellularLocation>
</comment>
<evidence type="ECO:0000256" key="6">
    <source>
        <dbReference type="ARBA" id="ARBA00023136"/>
    </source>
</evidence>
<dbReference type="PANTHER" id="PTHR30406">
    <property type="entry name" value="SULFATE TRANSPORT SYSTEM PERMEASE PROTEIN"/>
    <property type="match status" value="1"/>
</dbReference>
<reference evidence="9 10" key="1">
    <citation type="journal article" date="2016" name="Sci. Rep.">
        <title>Metabolic traits of an uncultured archaeal lineage -MSBL1- from brine pools of the Red Sea.</title>
        <authorList>
            <person name="Mwirichia R."/>
            <person name="Alam I."/>
            <person name="Rashid M."/>
            <person name="Vinu M."/>
            <person name="Ba-Alawi W."/>
            <person name="Anthony Kamau A."/>
            <person name="Kamanda Ngugi D."/>
            <person name="Goker M."/>
            <person name="Klenk H.P."/>
            <person name="Bajic V."/>
            <person name="Stingl U."/>
        </authorList>
    </citation>
    <scope>NUCLEOTIDE SEQUENCE [LARGE SCALE GENOMIC DNA]</scope>
    <source>
        <strain evidence="9">SCGC-AAA259D14</strain>
    </source>
</reference>
<keyword evidence="6 7" id="KW-0472">Membrane</keyword>
<feature type="domain" description="ABC transmembrane type-1" evidence="8">
    <location>
        <begin position="46"/>
        <end position="245"/>
    </location>
</feature>
<accession>A0A133U5V3</accession>
<evidence type="ECO:0000256" key="4">
    <source>
        <dbReference type="ARBA" id="ARBA00022989"/>
    </source>
</evidence>
<proteinExistence type="inferred from homology"/>
<comment type="similarity">
    <text evidence="7">Belongs to the binding-protein-dependent transport system permease family.</text>
</comment>
<evidence type="ECO:0000313" key="10">
    <source>
        <dbReference type="Proteomes" id="UP000070589"/>
    </source>
</evidence>
<dbReference type="EMBL" id="LHXL01000031">
    <property type="protein sequence ID" value="KXA89571.1"/>
    <property type="molecule type" value="Genomic_DNA"/>
</dbReference>
<gene>
    <name evidence="9" type="ORF">AKJ62_02855</name>
</gene>
<name>A0A133U5V3_9EURY</name>
<evidence type="ECO:0000256" key="7">
    <source>
        <dbReference type="RuleBase" id="RU363032"/>
    </source>
</evidence>
<comment type="caution">
    <text evidence="9">The sequence shown here is derived from an EMBL/GenBank/DDBJ whole genome shotgun (WGS) entry which is preliminary data.</text>
</comment>
<keyword evidence="3 7" id="KW-0812">Transmembrane</keyword>
<feature type="transmembrane region" description="Helical" evidence="7">
    <location>
        <begin position="180"/>
        <end position="206"/>
    </location>
</feature>
<dbReference type="SUPFAM" id="SSF161098">
    <property type="entry name" value="MetI-like"/>
    <property type="match status" value="1"/>
</dbReference>
<keyword evidence="10" id="KW-1185">Reference proteome</keyword>
<dbReference type="InterPro" id="IPR035906">
    <property type="entry name" value="MetI-like_sf"/>
</dbReference>
<evidence type="ECO:0000259" key="8">
    <source>
        <dbReference type="PROSITE" id="PS50928"/>
    </source>
</evidence>
<feature type="transmembrane region" description="Helical" evidence="7">
    <location>
        <begin position="84"/>
        <end position="105"/>
    </location>
</feature>
<evidence type="ECO:0000313" key="9">
    <source>
        <dbReference type="EMBL" id="KXA89571.1"/>
    </source>
</evidence>
<dbReference type="InterPro" id="IPR000515">
    <property type="entry name" value="MetI-like"/>
</dbReference>
<dbReference type="Pfam" id="PF00528">
    <property type="entry name" value="BPD_transp_1"/>
    <property type="match status" value="1"/>
</dbReference>
<feature type="transmembrane region" description="Helical" evidence="7">
    <location>
        <begin position="117"/>
        <end position="140"/>
    </location>
</feature>
<keyword evidence="4 7" id="KW-1133">Transmembrane helix</keyword>
<evidence type="ECO:0000256" key="1">
    <source>
        <dbReference type="ARBA" id="ARBA00004141"/>
    </source>
</evidence>
<protein>
    <recommendedName>
        <fullName evidence="8">ABC transmembrane type-1 domain-containing protein</fullName>
    </recommendedName>
</protein>
<evidence type="ECO:0000256" key="2">
    <source>
        <dbReference type="ARBA" id="ARBA00022448"/>
    </source>
</evidence>
<feature type="transmembrane region" description="Helical" evidence="7">
    <location>
        <begin position="226"/>
        <end position="247"/>
    </location>
</feature>
<dbReference type="CDD" id="cd06261">
    <property type="entry name" value="TM_PBP2"/>
    <property type="match status" value="1"/>
</dbReference>
<keyword evidence="2 7" id="KW-0813">Transport</keyword>
<dbReference type="Gene3D" id="1.10.3720.10">
    <property type="entry name" value="MetI-like"/>
    <property type="match status" value="1"/>
</dbReference>
<organism evidence="9 10">
    <name type="scientific">candidate division MSBL1 archaeon SCGC-AAA259D14</name>
    <dbReference type="NCBI Taxonomy" id="1698261"/>
    <lineage>
        <taxon>Archaea</taxon>
        <taxon>Methanobacteriati</taxon>
        <taxon>Methanobacteriota</taxon>
        <taxon>candidate division MSBL1</taxon>
    </lineage>
</organism>
<dbReference type="PATRIC" id="fig|1698261.3.peg.569"/>
<dbReference type="Proteomes" id="UP000070589">
    <property type="component" value="Unassembled WGS sequence"/>
</dbReference>
<dbReference type="AlphaFoldDB" id="A0A133U5V3"/>
<dbReference type="GO" id="GO:0015419">
    <property type="term" value="F:ABC-type sulfate transporter activity"/>
    <property type="evidence" value="ECO:0007669"/>
    <property type="project" value="InterPro"/>
</dbReference>
<evidence type="ECO:0000256" key="3">
    <source>
        <dbReference type="ARBA" id="ARBA00022692"/>
    </source>
</evidence>
<evidence type="ECO:0000256" key="5">
    <source>
        <dbReference type="ARBA" id="ARBA00023032"/>
    </source>
</evidence>
<feature type="transmembrane region" description="Helical" evidence="7">
    <location>
        <begin position="50"/>
        <end position="72"/>
    </location>
</feature>
<dbReference type="InterPro" id="IPR005667">
    <property type="entry name" value="Sulph_transpt2"/>
</dbReference>
<dbReference type="PROSITE" id="PS50928">
    <property type="entry name" value="ABC_TM1"/>
    <property type="match status" value="1"/>
</dbReference>
<sequence>MFDSSLKIILTVLFFFIVCLIGTIFVYTGIEDLVYALLSGEVLFSIKLSLFTATISALLSVIVAIPVAYALSSSDFQGKTIVDSIFNLPIVLPPTAVGAILLIFFTTSPGAAFEEYFIEFTYAVPGIVLAQFVIVTALAIRVIKPAFDNLDPEYEQVARTLGKNKVQAFFEVTLPMCKKAIVAAGVLAWGRAIGEFGATVTLAGATRMKTETMPIAIFLNLAEANVTQVTAIILILIIISISVLYLVQKTIGGFRIW</sequence>
<keyword evidence="5" id="KW-0764">Sulfate transport</keyword>
<feature type="transmembrane region" description="Helical" evidence="7">
    <location>
        <begin position="12"/>
        <end position="30"/>
    </location>
</feature>
<dbReference type="GO" id="GO:0005886">
    <property type="term" value="C:plasma membrane"/>
    <property type="evidence" value="ECO:0007669"/>
    <property type="project" value="UniProtKB-SubCell"/>
</dbReference>
<dbReference type="PANTHER" id="PTHR30406:SF8">
    <property type="entry name" value="SULFATE TRANSPORT SYSTEM PERMEASE PROTEIN CYST"/>
    <property type="match status" value="1"/>
</dbReference>